<evidence type="ECO:0000259" key="6">
    <source>
        <dbReference type="Pfam" id="PF01368"/>
    </source>
</evidence>
<protein>
    <recommendedName>
        <fullName evidence="2">Single-stranded-DNA-specific exonuclease RecJ</fullName>
    </recommendedName>
</protein>
<evidence type="ECO:0000256" key="4">
    <source>
        <dbReference type="ARBA" id="ARBA00022801"/>
    </source>
</evidence>
<gene>
    <name evidence="9" type="primary">recJ</name>
    <name evidence="9" type="ORF">ACK2TP_10000</name>
</gene>
<evidence type="ECO:0000256" key="3">
    <source>
        <dbReference type="ARBA" id="ARBA00022722"/>
    </source>
</evidence>
<dbReference type="Proteomes" id="UP001634747">
    <property type="component" value="Unassembled WGS sequence"/>
</dbReference>
<evidence type="ECO:0000313" key="9">
    <source>
        <dbReference type="EMBL" id="MFN2976095.1"/>
    </source>
</evidence>
<dbReference type="InterPro" id="IPR003156">
    <property type="entry name" value="DHHA1_dom"/>
</dbReference>
<keyword evidence="10" id="KW-1185">Reference proteome</keyword>
<evidence type="ECO:0000256" key="1">
    <source>
        <dbReference type="ARBA" id="ARBA00005915"/>
    </source>
</evidence>
<evidence type="ECO:0000259" key="8">
    <source>
        <dbReference type="Pfam" id="PF17768"/>
    </source>
</evidence>
<keyword evidence="5 9" id="KW-0269">Exonuclease</keyword>
<evidence type="ECO:0000259" key="7">
    <source>
        <dbReference type="Pfam" id="PF02272"/>
    </source>
</evidence>
<reference evidence="9 10" key="1">
    <citation type="submission" date="2024-12" db="EMBL/GenBank/DDBJ databases">
        <authorList>
            <person name="Lee Y."/>
        </authorList>
    </citation>
    <scope>NUCLEOTIDE SEQUENCE [LARGE SCALE GENOMIC DNA]</scope>
    <source>
        <strain evidence="9 10">03SUJ4</strain>
    </source>
</reference>
<dbReference type="GO" id="GO:0004527">
    <property type="term" value="F:exonuclease activity"/>
    <property type="evidence" value="ECO:0007669"/>
    <property type="project" value="UniProtKB-KW"/>
</dbReference>
<dbReference type="Gene3D" id="3.90.1640.30">
    <property type="match status" value="1"/>
</dbReference>
<dbReference type="PANTHER" id="PTHR30255">
    <property type="entry name" value="SINGLE-STRANDED-DNA-SPECIFIC EXONUCLEASE RECJ"/>
    <property type="match status" value="1"/>
</dbReference>
<comment type="caution">
    <text evidence="9">The sequence shown here is derived from an EMBL/GenBank/DDBJ whole genome shotgun (WGS) entry which is preliminary data.</text>
</comment>
<evidence type="ECO:0000256" key="2">
    <source>
        <dbReference type="ARBA" id="ARBA00019841"/>
    </source>
</evidence>
<keyword evidence="4" id="KW-0378">Hydrolase</keyword>
<dbReference type="SUPFAM" id="SSF64182">
    <property type="entry name" value="DHH phosphoesterases"/>
    <property type="match status" value="1"/>
</dbReference>
<dbReference type="Pfam" id="PF02272">
    <property type="entry name" value="DHHA1"/>
    <property type="match status" value="1"/>
</dbReference>
<dbReference type="NCBIfam" id="TIGR00644">
    <property type="entry name" value="recJ"/>
    <property type="match status" value="1"/>
</dbReference>
<evidence type="ECO:0000256" key="5">
    <source>
        <dbReference type="ARBA" id="ARBA00022839"/>
    </source>
</evidence>
<evidence type="ECO:0000313" key="10">
    <source>
        <dbReference type="Proteomes" id="UP001634747"/>
    </source>
</evidence>
<dbReference type="InterPro" id="IPR041122">
    <property type="entry name" value="RecJ_OB"/>
</dbReference>
<sequence>MAQHANPAVTASSRTWELAPADTDGVDALSRQADLPQWVARLLWLRGLRNAQDVPTYLEPSLTHLHDPSLLLGMQSAVRRIVTAVRREEPMLIYGDYDVDGTLATVLLKTAIDRITPRGRPSLVRYHIPHRIREGYGVQPSVLAEAADEGVRLVISVDTGIRAFVAAEEAAARGMDLIVTDHHLPESRGVPQAVAVINPNQTGCAYPETHLCGAAVAWKLAEALLRAAGEPGTPLEPVEPASFEKLQRSLLKLVAIATVADAVPLTGENRAIVALGLAELRDVRQPGLRALMRLAQVGSSGRAPLASEIAFRIAPRINAAGRMDVASDVVALLLTRDPQEAETLAQRLHTLNEDRRNVESSILLGLHEQIDQLIEAAGSERPGIFVLDGEGWHRGVIGILASRVVDRTQRAALVITHDDGAAHGSGRSVEGFHLLDALTSVHSRHLADEGESLFLRFGGHAHAVGFSLDSSLVPALRQRMLAHAAQHGSSQPRAAVSRADALLPLHEVGPETWGWLSRLQPFGNANEEPVFLATHVLLQDVRVLKDRHLKLRVQTGQGSALDCLCWARTFSWPERLQQLDIAIGSPIDLLYQLRWNDRPDYGGLEIHVCDLRRASDAGDL</sequence>
<comment type="similarity">
    <text evidence="1">Belongs to the RecJ family.</text>
</comment>
<dbReference type="InterPro" id="IPR038763">
    <property type="entry name" value="DHH_sf"/>
</dbReference>
<dbReference type="InterPro" id="IPR004610">
    <property type="entry name" value="RecJ"/>
</dbReference>
<accession>A0ABW9KNB3</accession>
<dbReference type="InterPro" id="IPR051673">
    <property type="entry name" value="SSDNA_exonuclease_RecJ"/>
</dbReference>
<dbReference type="Pfam" id="PF01368">
    <property type="entry name" value="DHH"/>
    <property type="match status" value="1"/>
</dbReference>
<organism evidence="9 10">
    <name type="scientific">Terriglobus aquaticus</name>
    <dbReference type="NCBI Taxonomy" id="940139"/>
    <lineage>
        <taxon>Bacteria</taxon>
        <taxon>Pseudomonadati</taxon>
        <taxon>Acidobacteriota</taxon>
        <taxon>Terriglobia</taxon>
        <taxon>Terriglobales</taxon>
        <taxon>Acidobacteriaceae</taxon>
        <taxon>Terriglobus</taxon>
    </lineage>
</organism>
<name>A0ABW9KNB3_9BACT</name>
<feature type="domain" description="DHHA1" evidence="7">
    <location>
        <begin position="384"/>
        <end position="480"/>
    </location>
</feature>
<keyword evidence="3" id="KW-0540">Nuclease</keyword>
<dbReference type="EMBL" id="JBJYXY010000001">
    <property type="protein sequence ID" value="MFN2976095.1"/>
    <property type="molecule type" value="Genomic_DNA"/>
</dbReference>
<proteinExistence type="inferred from homology"/>
<dbReference type="PANTHER" id="PTHR30255:SF2">
    <property type="entry name" value="SINGLE-STRANDED-DNA-SPECIFIC EXONUCLEASE RECJ"/>
    <property type="match status" value="1"/>
</dbReference>
<feature type="domain" description="RecJ OB" evidence="8">
    <location>
        <begin position="500"/>
        <end position="605"/>
    </location>
</feature>
<dbReference type="Gene3D" id="3.10.310.30">
    <property type="match status" value="1"/>
</dbReference>
<dbReference type="Pfam" id="PF17768">
    <property type="entry name" value="RecJ_OB"/>
    <property type="match status" value="1"/>
</dbReference>
<dbReference type="InterPro" id="IPR001667">
    <property type="entry name" value="DDH_dom"/>
</dbReference>
<dbReference type="RefSeq" id="WP_263412414.1">
    <property type="nucleotide sequence ID" value="NZ_BAABBH010000001.1"/>
</dbReference>
<feature type="domain" description="DDH" evidence="6">
    <location>
        <begin position="91"/>
        <end position="257"/>
    </location>
</feature>